<organism evidence="1 2">
    <name type="scientific">Candidatus Hydrogenisulfobacillus filiaventi</name>
    <dbReference type="NCBI Taxonomy" id="2707344"/>
    <lineage>
        <taxon>Bacteria</taxon>
        <taxon>Bacillati</taxon>
        <taxon>Bacillota</taxon>
        <taxon>Clostridia</taxon>
        <taxon>Eubacteriales</taxon>
        <taxon>Clostridiales Family XVII. Incertae Sedis</taxon>
        <taxon>Candidatus Hydrogenisulfobacillus</taxon>
    </lineage>
</organism>
<gene>
    <name evidence="1" type="ORF">R50_2241</name>
</gene>
<reference evidence="1 2" key="1">
    <citation type="submission" date="2020-02" db="EMBL/GenBank/DDBJ databases">
        <authorList>
            <person name="Hogendoorn C."/>
        </authorList>
    </citation>
    <scope>NUCLEOTIDE SEQUENCE [LARGE SCALE GENOMIC DNA]</scope>
    <source>
        <strain evidence="1">R501</strain>
    </source>
</reference>
<sequence length="61" mass="6733">MASIPLAAPPAQMTVRVPHPRWPYSAVGVTMEASPYVRHPSNRRVFFAPLANRKSTGYPQA</sequence>
<evidence type="ECO:0000313" key="1">
    <source>
        <dbReference type="EMBL" id="CAB1129738.1"/>
    </source>
</evidence>
<evidence type="ECO:0000313" key="2">
    <source>
        <dbReference type="Proteomes" id="UP000503399"/>
    </source>
</evidence>
<dbReference type="AlphaFoldDB" id="A0A6F8ZIW8"/>
<protein>
    <submittedName>
        <fullName evidence="1">Uncharacterized protein</fullName>
    </submittedName>
</protein>
<accession>A0A6F8ZIW8</accession>
<dbReference type="EMBL" id="LR778114">
    <property type="protein sequence ID" value="CAB1129738.1"/>
    <property type="molecule type" value="Genomic_DNA"/>
</dbReference>
<dbReference type="KEGG" id="hfv:R50_2241"/>
<dbReference type="Proteomes" id="UP000503399">
    <property type="component" value="Chromosome"/>
</dbReference>
<proteinExistence type="predicted"/>
<name>A0A6F8ZIW8_9FIRM</name>
<keyword evidence="2" id="KW-1185">Reference proteome</keyword>